<protein>
    <recommendedName>
        <fullName evidence="1">Integrase zinc-binding domain-containing protein</fullName>
    </recommendedName>
</protein>
<dbReference type="AlphaFoldDB" id="A0A4Y2IW53"/>
<sequence>MKESSLVMKMRIDENGNERELIVVPEKYRDQIKSFCNDTSGHLGIVKTKDSLAKYFNWPNCFKEMEELKKVPFSIATDGSNKGDFKLYPQLVTFHNEENQKNESSLLSTSALVGDNTGVNIANQWIEIWDIPCEIIHPKCILTPKIEHTHQVSSKSDILGCPPLDDLEWNGPSNNIPLENCLALSADNAPVMIGKKTGVEDILSNEIKH</sequence>
<evidence type="ECO:0000313" key="2">
    <source>
        <dbReference type="EMBL" id="GBM81116.1"/>
    </source>
</evidence>
<accession>A0A4Y2IW53</accession>
<keyword evidence="3" id="KW-1185">Reference proteome</keyword>
<reference evidence="2 3" key="1">
    <citation type="journal article" date="2019" name="Sci. Rep.">
        <title>Orb-weaving spider Araneus ventricosus genome elucidates the spidroin gene catalogue.</title>
        <authorList>
            <person name="Kono N."/>
            <person name="Nakamura H."/>
            <person name="Ohtoshi R."/>
            <person name="Moran D.A.P."/>
            <person name="Shinohara A."/>
            <person name="Yoshida Y."/>
            <person name="Fujiwara M."/>
            <person name="Mori M."/>
            <person name="Tomita M."/>
            <person name="Arakawa K."/>
        </authorList>
    </citation>
    <scope>NUCLEOTIDE SEQUENCE [LARGE SCALE GENOMIC DNA]</scope>
</reference>
<comment type="caution">
    <text evidence="2">The sequence shown here is derived from an EMBL/GenBank/DDBJ whole genome shotgun (WGS) entry which is preliminary data.</text>
</comment>
<dbReference type="InterPro" id="IPR041588">
    <property type="entry name" value="Integrase_H2C2"/>
</dbReference>
<organism evidence="2 3">
    <name type="scientific">Araneus ventricosus</name>
    <name type="common">Orbweaver spider</name>
    <name type="synonym">Epeira ventricosa</name>
    <dbReference type="NCBI Taxonomy" id="182803"/>
    <lineage>
        <taxon>Eukaryota</taxon>
        <taxon>Metazoa</taxon>
        <taxon>Ecdysozoa</taxon>
        <taxon>Arthropoda</taxon>
        <taxon>Chelicerata</taxon>
        <taxon>Arachnida</taxon>
        <taxon>Araneae</taxon>
        <taxon>Araneomorphae</taxon>
        <taxon>Entelegynae</taxon>
        <taxon>Araneoidea</taxon>
        <taxon>Araneidae</taxon>
        <taxon>Araneus</taxon>
    </lineage>
</organism>
<gene>
    <name evidence="2" type="ORF">AVEN_109155_1</name>
</gene>
<evidence type="ECO:0000259" key="1">
    <source>
        <dbReference type="Pfam" id="PF17921"/>
    </source>
</evidence>
<feature type="domain" description="Integrase zinc-binding" evidence="1">
    <location>
        <begin position="24"/>
        <end position="67"/>
    </location>
</feature>
<name>A0A4Y2IW53_ARAVE</name>
<dbReference type="EMBL" id="BGPR01002924">
    <property type="protein sequence ID" value="GBM81116.1"/>
    <property type="molecule type" value="Genomic_DNA"/>
</dbReference>
<dbReference type="Gene3D" id="1.10.340.70">
    <property type="match status" value="1"/>
</dbReference>
<evidence type="ECO:0000313" key="3">
    <source>
        <dbReference type="Proteomes" id="UP000499080"/>
    </source>
</evidence>
<proteinExistence type="predicted"/>
<dbReference type="OrthoDB" id="6116262at2759"/>
<dbReference type="Proteomes" id="UP000499080">
    <property type="component" value="Unassembled WGS sequence"/>
</dbReference>
<dbReference type="Pfam" id="PF17921">
    <property type="entry name" value="Integrase_H2C2"/>
    <property type="match status" value="1"/>
</dbReference>